<dbReference type="PANTHER" id="PTHR38074:SF1">
    <property type="entry name" value="ALTERED INHERITANCE OF MITOCHONDRIA PROTEIN 24, MITOCHONDRIAL"/>
    <property type="match status" value="1"/>
</dbReference>
<reference evidence="1" key="1">
    <citation type="submission" date="2021-05" db="EMBL/GenBank/DDBJ databases">
        <authorList>
            <person name="Pietrasiak N."/>
            <person name="Ward R."/>
            <person name="Stajich J.E."/>
            <person name="Kurbessoian T."/>
        </authorList>
    </citation>
    <scope>NUCLEOTIDE SEQUENCE</scope>
    <source>
        <strain evidence="1">UHER 2000/2452</strain>
    </source>
</reference>
<dbReference type="AlphaFoldDB" id="A0A951ULQ6"/>
<dbReference type="InterPro" id="IPR036983">
    <property type="entry name" value="AIM24_sf"/>
</dbReference>
<dbReference type="EMBL" id="JAHHHD010000005">
    <property type="protein sequence ID" value="MBW4658372.1"/>
    <property type="molecule type" value="Genomic_DNA"/>
</dbReference>
<reference evidence="1" key="2">
    <citation type="journal article" date="2022" name="Microbiol. Resour. Announc.">
        <title>Metagenome Sequencing to Explore Phylogenomics of Terrestrial Cyanobacteria.</title>
        <authorList>
            <person name="Ward R.D."/>
            <person name="Stajich J.E."/>
            <person name="Johansen J.R."/>
            <person name="Huntemann M."/>
            <person name="Clum A."/>
            <person name="Foster B."/>
            <person name="Foster B."/>
            <person name="Roux S."/>
            <person name="Palaniappan K."/>
            <person name="Varghese N."/>
            <person name="Mukherjee S."/>
            <person name="Reddy T.B.K."/>
            <person name="Daum C."/>
            <person name="Copeland A."/>
            <person name="Chen I.A."/>
            <person name="Ivanova N.N."/>
            <person name="Kyrpides N.C."/>
            <person name="Shapiro N."/>
            <person name="Eloe-Fadrosh E.A."/>
            <person name="Pietrasiak N."/>
        </authorList>
    </citation>
    <scope>NUCLEOTIDE SEQUENCE</scope>
    <source>
        <strain evidence="1">UHER 2000/2452</strain>
    </source>
</reference>
<dbReference type="InterPro" id="IPR016031">
    <property type="entry name" value="Trp_RNA-bd_attenuator-like_dom"/>
</dbReference>
<dbReference type="InterPro" id="IPR002838">
    <property type="entry name" value="AIM24"/>
</dbReference>
<dbReference type="Pfam" id="PF01987">
    <property type="entry name" value="AIM24"/>
    <property type="match status" value="1"/>
</dbReference>
<evidence type="ECO:0000313" key="1">
    <source>
        <dbReference type="EMBL" id="MBW4658372.1"/>
    </source>
</evidence>
<dbReference type="Proteomes" id="UP000757435">
    <property type="component" value="Unassembled WGS sequence"/>
</dbReference>
<accession>A0A951ULQ6</accession>
<sequence>MSQYSINEFLSTSSQRDRGQGTFELESPHLLEVKLNGRIWTKVGAMIGYLGNVTFKREGILEHGLGNLMKKMVSGEGMSLMKMDGMGRIYLADKGKRIHILNLDNETIFVNGNDVLAMEDTIKWEIKLMRRIAGMVAGGLFNIRLSGRGMVAITTHHEPLALRVKPDMPVFSDPNATVAWSGSLEPEIVTNFTLGTFLGRGSGEAIQLKFQGDGWVVLQPYEEVYFQEVNS</sequence>
<organism evidence="1 2">
    <name type="scientific">Drouetiella hepatica Uher 2000/2452</name>
    <dbReference type="NCBI Taxonomy" id="904376"/>
    <lineage>
        <taxon>Bacteria</taxon>
        <taxon>Bacillati</taxon>
        <taxon>Cyanobacteriota</taxon>
        <taxon>Cyanophyceae</taxon>
        <taxon>Oculatellales</taxon>
        <taxon>Oculatellaceae</taxon>
        <taxon>Drouetiella</taxon>
    </lineage>
</organism>
<dbReference type="PANTHER" id="PTHR38074">
    <property type="entry name" value="ALTERED INHERITANCE OF MITOCHONDRIA PROTEIN 24, MITOCHONDRIAL"/>
    <property type="match status" value="1"/>
</dbReference>
<dbReference type="Gene3D" id="3.60.160.10">
    <property type="entry name" value="Mitochondrial biogenesis AIM24"/>
    <property type="match status" value="1"/>
</dbReference>
<evidence type="ECO:0000313" key="2">
    <source>
        <dbReference type="Proteomes" id="UP000757435"/>
    </source>
</evidence>
<proteinExistence type="predicted"/>
<protein>
    <submittedName>
        <fullName evidence="1">AIM24 family protein</fullName>
    </submittedName>
</protein>
<dbReference type="SUPFAM" id="SSF51219">
    <property type="entry name" value="TRAP-like"/>
    <property type="match status" value="1"/>
</dbReference>
<comment type="caution">
    <text evidence="1">The sequence shown here is derived from an EMBL/GenBank/DDBJ whole genome shotgun (WGS) entry which is preliminary data.</text>
</comment>
<gene>
    <name evidence="1" type="ORF">KME15_06840</name>
</gene>
<name>A0A951ULQ6_9CYAN</name>